<evidence type="ECO:0000259" key="1">
    <source>
        <dbReference type="SMART" id="SM00849"/>
    </source>
</evidence>
<dbReference type="EMBL" id="MDHJ01000001">
    <property type="protein sequence ID" value="OUE08556.1"/>
    <property type="molecule type" value="Genomic_DNA"/>
</dbReference>
<dbReference type="PANTHER" id="PTHR42951:SF14">
    <property type="entry name" value="METALLO-BETA-LACTAMASE SUPERFAMILY PROTEIN"/>
    <property type="match status" value="1"/>
</dbReference>
<keyword evidence="2" id="KW-0378">Hydrolase</keyword>
<feature type="domain" description="Metallo-beta-lactamase" evidence="1">
    <location>
        <begin position="21"/>
        <end position="235"/>
    </location>
</feature>
<organism evidence="2 3">
    <name type="scientific">Clavibacter michiganensis</name>
    <dbReference type="NCBI Taxonomy" id="28447"/>
    <lineage>
        <taxon>Bacteria</taxon>
        <taxon>Bacillati</taxon>
        <taxon>Actinomycetota</taxon>
        <taxon>Actinomycetes</taxon>
        <taxon>Micrococcales</taxon>
        <taxon>Microbacteriaceae</taxon>
        <taxon>Clavibacter</taxon>
    </lineage>
</organism>
<dbReference type="Proteomes" id="UP000195106">
    <property type="component" value="Unassembled WGS sequence"/>
</dbReference>
<proteinExistence type="predicted"/>
<dbReference type="AlphaFoldDB" id="A0A251XSR9"/>
<comment type="caution">
    <text evidence="2">The sequence shown here is derived from an EMBL/GenBank/DDBJ whole genome shotgun (WGS) entry which is preliminary data.</text>
</comment>
<evidence type="ECO:0000313" key="2">
    <source>
        <dbReference type="EMBL" id="OUE08556.1"/>
    </source>
</evidence>
<gene>
    <name evidence="2" type="ORF">CMsap09_06385</name>
</gene>
<dbReference type="Gene3D" id="3.60.15.10">
    <property type="entry name" value="Ribonuclease Z/Hydroxyacylglutathione hydrolase-like"/>
    <property type="match status" value="1"/>
</dbReference>
<sequence>MPAAYEIVDVEPDVFLVHGPHVNWVVLTEGTDVTLVDAGYPADAPAVIASLAEIGARTGAVDLRAVLLTHAHGDHIGGLGEVVAARADAPAVLAGPDEVGHVRRDFLHQVTLAQVMEHADDPRVMRWADAAVAAGGLRAEGYPDVRAHAMDSPLDVPGRPVPHATPGHTLGHTSYAIPRLGLVISGDALVTGHPTSAVEGPQQLARMFHRDAARADAAFRELLALPTGTRVLPGHGRLATLGAPGA</sequence>
<dbReference type="InterPro" id="IPR036866">
    <property type="entry name" value="RibonucZ/Hydroxyglut_hydro"/>
</dbReference>
<reference evidence="2 3" key="1">
    <citation type="submission" date="2016-08" db="EMBL/GenBank/DDBJ databases">
        <title>Genome sequence of Clavibacter michiganensis spp. strain CASJ009.</title>
        <authorList>
            <person name="Thapa S.P."/>
            <person name="Coaker G."/>
        </authorList>
    </citation>
    <scope>NUCLEOTIDE SEQUENCE [LARGE SCALE GENOMIC DNA]</scope>
    <source>
        <strain evidence="2">CASJ009</strain>
    </source>
</reference>
<name>A0A251XSR9_9MICO</name>
<dbReference type="SUPFAM" id="SSF56281">
    <property type="entry name" value="Metallo-hydrolase/oxidoreductase"/>
    <property type="match status" value="1"/>
</dbReference>
<dbReference type="InterPro" id="IPR050855">
    <property type="entry name" value="NDM-1-like"/>
</dbReference>
<dbReference type="SMART" id="SM00849">
    <property type="entry name" value="Lactamase_B"/>
    <property type="match status" value="1"/>
</dbReference>
<dbReference type="InterPro" id="IPR001279">
    <property type="entry name" value="Metallo-B-lactamas"/>
</dbReference>
<dbReference type="Pfam" id="PF00753">
    <property type="entry name" value="Lactamase_B"/>
    <property type="match status" value="1"/>
</dbReference>
<protein>
    <submittedName>
        <fullName evidence="2">Hydroxyacylglutathione hydrolase</fullName>
    </submittedName>
</protein>
<evidence type="ECO:0000313" key="3">
    <source>
        <dbReference type="Proteomes" id="UP000195106"/>
    </source>
</evidence>
<accession>A0A251XSR9</accession>
<dbReference type="GO" id="GO:0016787">
    <property type="term" value="F:hydrolase activity"/>
    <property type="evidence" value="ECO:0007669"/>
    <property type="project" value="UniProtKB-KW"/>
</dbReference>
<dbReference type="PANTHER" id="PTHR42951">
    <property type="entry name" value="METALLO-BETA-LACTAMASE DOMAIN-CONTAINING"/>
    <property type="match status" value="1"/>
</dbReference>